<dbReference type="InterPro" id="IPR046539">
    <property type="entry name" value="DUF6604"/>
</dbReference>
<evidence type="ECO:0000259" key="2">
    <source>
        <dbReference type="Pfam" id="PF20253"/>
    </source>
</evidence>
<evidence type="ECO:0000313" key="3">
    <source>
        <dbReference type="EMBL" id="KAK7542140.1"/>
    </source>
</evidence>
<keyword evidence="4" id="KW-1185">Reference proteome</keyword>
<evidence type="ECO:0000313" key="4">
    <source>
        <dbReference type="Proteomes" id="UP001360953"/>
    </source>
</evidence>
<comment type="caution">
    <text evidence="3">The sequence shown here is derived from an EMBL/GenBank/DDBJ whole genome shotgun (WGS) entry which is preliminary data.</text>
</comment>
<gene>
    <name evidence="3" type="ORF">J3D65DRAFT_689850</name>
</gene>
<protein>
    <recommendedName>
        <fullName evidence="2">DUF6604 domain-containing protein</fullName>
    </recommendedName>
</protein>
<feature type="region of interest" description="Disordered" evidence="1">
    <location>
        <begin position="344"/>
        <end position="369"/>
    </location>
</feature>
<dbReference type="Proteomes" id="UP001360953">
    <property type="component" value="Unassembled WGS sequence"/>
</dbReference>
<dbReference type="RefSeq" id="XP_066658433.1">
    <property type="nucleotide sequence ID" value="XM_066803897.1"/>
</dbReference>
<sequence>MADTSSRQISQEDTDRLESRELDTIRANYTNRTKRFTNWIETNAKKHGWREAMTPTSPRSWNREVEKLRKYRRSLNERLGFVEIQESRELESPFFGESVLKIAQQADLLNLQGVTLPRQEQASLEGCIDLRKKANRHFSTFTRRDFGTFEQYQKHLESNRNHEFFIAVIYYILRMLWDPRHYFAMKLYRLMIDMRSMTFEVMDAWKQYRKTGMGLIQASLIARGAATRSLKMEREFFEQMMEETGEDEKLLEILHEWQSERCVAALNVENDEYPPTFLADVRGLLLLDQEDQKISSMTTLKDHLELLHYPTIPVLNNFRAISKLWDSQKKKVPVPGYPVDLGHVYPGDRFNKPQSKPGQGKKRKLDKNQLESRKKLKTAYDEQIQLTWKYLNDIRLLYSYSAIVDPSGGEPILDPQKPDRPRPSYLGTDYFSVCLNHVVEGNSDVFMGVSYTVQLLVKISQLFDENMINKQELLYRQTHKEVNDEAGEEPYFKNRMVYRDYHDSSKSRKGIYEDNWGFTQERVVKNCLRQSGETIFSAKFEWAVDNEGNETYHVAEGRSRRTVPIPEDDQLSKIDKAPHFPVKRMEVNWFAGLGLEGGQFYLKNQPLYVGELALRRRLVDYKADIEIMNGHLSVFVLVHLIMALNVMDGESDPKARQDQAILDQCPEWFPAVIPANATALLQLVETRLPRTGDGQYDFSGTKIQVPKPVQTLWEIAMECEEDVGLDLFARQLEEYGAEVQAPQQAPPNRVRRPLSWPKFVGILKRCLPKLACADVERDYYRLGFTYVEYLGKVGKEIGFIHDEEKESLTMYNTRLLYYILDDFKHKEDLSISMKASGRKPKGWRAKTHLSKVKNILAAKDEEAKKAEKERKGALEAMNKR</sequence>
<feature type="domain" description="DUF6604" evidence="2">
    <location>
        <begin position="28"/>
        <end position="173"/>
    </location>
</feature>
<dbReference type="GeneID" id="92036803"/>
<reference evidence="3 4" key="1">
    <citation type="submission" date="2024-04" db="EMBL/GenBank/DDBJ databases">
        <title>Phyllosticta paracitricarpa is synonymous to the EU quarantine fungus P. citricarpa based on phylogenomic analyses.</title>
        <authorList>
            <consortium name="Lawrence Berkeley National Laboratory"/>
            <person name="Van ingen-buijs V.A."/>
            <person name="Van westerhoven A.C."/>
            <person name="Haridas S."/>
            <person name="Skiadas P."/>
            <person name="Martin F."/>
            <person name="Groenewald J.Z."/>
            <person name="Crous P.W."/>
            <person name="Seidl M.F."/>
        </authorList>
    </citation>
    <scope>NUCLEOTIDE SEQUENCE [LARGE SCALE GENOMIC DNA]</scope>
    <source>
        <strain evidence="3 4">CPC 17464</strain>
    </source>
</reference>
<feature type="region of interest" description="Disordered" evidence="1">
    <location>
        <begin position="861"/>
        <end position="880"/>
    </location>
</feature>
<accession>A0ABR1M3G3</accession>
<proteinExistence type="predicted"/>
<dbReference type="Pfam" id="PF20253">
    <property type="entry name" value="DUF6604"/>
    <property type="match status" value="1"/>
</dbReference>
<name>A0ABR1M3G3_9PEZI</name>
<organism evidence="3 4">
    <name type="scientific">Phyllosticta citribraziliensis</name>
    <dbReference type="NCBI Taxonomy" id="989973"/>
    <lineage>
        <taxon>Eukaryota</taxon>
        <taxon>Fungi</taxon>
        <taxon>Dikarya</taxon>
        <taxon>Ascomycota</taxon>
        <taxon>Pezizomycotina</taxon>
        <taxon>Dothideomycetes</taxon>
        <taxon>Dothideomycetes incertae sedis</taxon>
        <taxon>Botryosphaeriales</taxon>
        <taxon>Phyllostictaceae</taxon>
        <taxon>Phyllosticta</taxon>
    </lineage>
</organism>
<evidence type="ECO:0000256" key="1">
    <source>
        <dbReference type="SAM" id="MobiDB-lite"/>
    </source>
</evidence>
<dbReference type="EMBL" id="JBBPEH010000002">
    <property type="protein sequence ID" value="KAK7542140.1"/>
    <property type="molecule type" value="Genomic_DNA"/>
</dbReference>